<dbReference type="AlphaFoldDB" id="A0A6L3VAU7"/>
<dbReference type="OrthoDB" id="2079081at2"/>
<evidence type="ECO:0000313" key="3">
    <source>
        <dbReference type="EMBL" id="KAB2337659.1"/>
    </source>
</evidence>
<name>A0A6L3VAU7_9BACI</name>
<dbReference type="Proteomes" id="UP000481030">
    <property type="component" value="Unassembled WGS sequence"/>
</dbReference>
<dbReference type="Pfam" id="PF05709">
    <property type="entry name" value="Sipho_tail"/>
    <property type="match status" value="1"/>
</dbReference>
<comment type="caution">
    <text evidence="3">The sequence shown here is derived from an EMBL/GenBank/DDBJ whole genome shotgun (WGS) entry which is preliminary data.</text>
</comment>
<dbReference type="InterPro" id="IPR054738">
    <property type="entry name" value="Siphovirus-type_tail_C"/>
</dbReference>
<dbReference type="InterPro" id="IPR008841">
    <property type="entry name" value="Siphovirus-type_tail_N"/>
</dbReference>
<dbReference type="RefSeq" id="WP_151534362.1">
    <property type="nucleotide sequence ID" value="NZ_WBOS01000002.1"/>
</dbReference>
<keyword evidence="4" id="KW-1185">Reference proteome</keyword>
<protein>
    <submittedName>
        <fullName evidence="3">Phage tail family protein</fullName>
    </submittedName>
</protein>
<evidence type="ECO:0000259" key="2">
    <source>
        <dbReference type="Pfam" id="PF22768"/>
    </source>
</evidence>
<proteinExistence type="predicted"/>
<feature type="domain" description="Siphovirus-type tail component C-terminal" evidence="2">
    <location>
        <begin position="186"/>
        <end position="292"/>
    </location>
</feature>
<dbReference type="Pfam" id="PF22768">
    <property type="entry name" value="SPP1_Dit"/>
    <property type="match status" value="1"/>
</dbReference>
<evidence type="ECO:0000259" key="1">
    <source>
        <dbReference type="Pfam" id="PF05709"/>
    </source>
</evidence>
<gene>
    <name evidence="3" type="ORF">F7731_08685</name>
</gene>
<evidence type="ECO:0000313" key="4">
    <source>
        <dbReference type="Proteomes" id="UP000481030"/>
    </source>
</evidence>
<dbReference type="Gene3D" id="2.60.120.860">
    <property type="match status" value="1"/>
</dbReference>
<reference evidence="3 4" key="1">
    <citation type="journal article" date="2016" name="Antonie Van Leeuwenhoek">
        <title>Bacillus depressus sp. nov., isolated from soil of a sunflower field.</title>
        <authorList>
            <person name="Wei X."/>
            <person name="Xin D."/>
            <person name="Xin Y."/>
            <person name="Zhang H."/>
            <person name="Wang T."/>
            <person name="Zhang J."/>
        </authorList>
    </citation>
    <scope>NUCLEOTIDE SEQUENCE [LARGE SCALE GENOMIC DNA]</scope>
    <source>
        <strain evidence="3 4">BZ1</strain>
    </source>
</reference>
<sequence length="295" mass="32878">MIKEKFIFINSKGQSVELGNAAPFILLNHEGTGGARTDVQMRKLAFQDGQTFTGANYSERPITLSFLIKAQSQEELFRNRALISQVLNSMLGLGTLQYDFGSGILEIDAVVENGPTFPSGESNRDNTFQVAVVDLICPSPFFRKLEIQKTEIALWESNFEFPLEIPLDGIEMGIRSPSLIVNVQNDGQVPIGLIIKFKALGTVRNPSLFNVNTREWFKLNRIMTAGEVITVNTNQGKKRVESTKNGVVSNIFNNMVFGSNFLQLDIGDNLFRYDADENLDALEVDIYHTPQYAGV</sequence>
<dbReference type="EMBL" id="WBOS01000002">
    <property type="protein sequence ID" value="KAB2337659.1"/>
    <property type="molecule type" value="Genomic_DNA"/>
</dbReference>
<feature type="domain" description="Siphovirus-type tail component RIFT-related" evidence="1">
    <location>
        <begin position="12"/>
        <end position="130"/>
    </location>
</feature>
<organism evidence="3 4">
    <name type="scientific">Cytobacillus depressus</name>
    <dbReference type="NCBI Taxonomy" id="1602942"/>
    <lineage>
        <taxon>Bacteria</taxon>
        <taxon>Bacillati</taxon>
        <taxon>Bacillota</taxon>
        <taxon>Bacilli</taxon>
        <taxon>Bacillales</taxon>
        <taxon>Bacillaceae</taxon>
        <taxon>Cytobacillus</taxon>
    </lineage>
</organism>
<accession>A0A6L3VAU7</accession>
<dbReference type="Gene3D" id="2.40.30.200">
    <property type="match status" value="1"/>
</dbReference>